<dbReference type="EMBL" id="CADCVH010000053">
    <property type="protein sequence ID" value="CAA9457175.1"/>
    <property type="molecule type" value="Genomic_DNA"/>
</dbReference>
<gene>
    <name evidence="2" type="ORF">AVDCRST_MAG02-2475</name>
</gene>
<evidence type="ECO:0000256" key="1">
    <source>
        <dbReference type="SAM" id="MobiDB-lite"/>
    </source>
</evidence>
<evidence type="ECO:0000313" key="2">
    <source>
        <dbReference type="EMBL" id="CAA9457175.1"/>
    </source>
</evidence>
<accession>A0A6J4QZT0</accession>
<proteinExistence type="predicted"/>
<protein>
    <submittedName>
        <fullName evidence="2">Threonine dehydrogenase and related Zn-dependent dehydrogenases</fullName>
    </submittedName>
</protein>
<feature type="region of interest" description="Disordered" evidence="1">
    <location>
        <begin position="19"/>
        <end position="58"/>
    </location>
</feature>
<dbReference type="AlphaFoldDB" id="A0A6J4QZT0"/>
<feature type="compositionally biased region" description="Basic residues" evidence="1">
    <location>
        <begin position="48"/>
        <end position="58"/>
    </location>
</feature>
<reference evidence="2" key="1">
    <citation type="submission" date="2020-02" db="EMBL/GenBank/DDBJ databases">
        <authorList>
            <person name="Meier V. D."/>
        </authorList>
    </citation>
    <scope>NUCLEOTIDE SEQUENCE</scope>
    <source>
        <strain evidence="2">AVDCRST_MAG02</strain>
    </source>
</reference>
<feature type="compositionally biased region" description="Low complexity" evidence="1">
    <location>
        <begin position="19"/>
        <end position="35"/>
    </location>
</feature>
<name>A0A6J4QZT0_9ACTN</name>
<sequence>WAAGPPRCGRTSRSSCRTSWRAASSQAGSSTGSSAWMGCPRATGRWTTGRRSRSWWKS</sequence>
<organism evidence="2">
    <name type="scientific">uncultured Rubrobacteraceae bacterium</name>
    <dbReference type="NCBI Taxonomy" id="349277"/>
    <lineage>
        <taxon>Bacteria</taxon>
        <taxon>Bacillati</taxon>
        <taxon>Actinomycetota</taxon>
        <taxon>Rubrobacteria</taxon>
        <taxon>Rubrobacterales</taxon>
        <taxon>Rubrobacteraceae</taxon>
        <taxon>environmental samples</taxon>
    </lineage>
</organism>
<feature type="non-terminal residue" evidence="2">
    <location>
        <position position="1"/>
    </location>
</feature>
<feature type="non-terminal residue" evidence="2">
    <location>
        <position position="58"/>
    </location>
</feature>